<protein>
    <recommendedName>
        <fullName evidence="6">Thioredoxin</fullName>
    </recommendedName>
</protein>
<dbReference type="CDD" id="cd02947">
    <property type="entry name" value="TRX_family"/>
    <property type="match status" value="1"/>
</dbReference>
<dbReference type="GO" id="GO:0005829">
    <property type="term" value="C:cytosol"/>
    <property type="evidence" value="ECO:0007669"/>
    <property type="project" value="TreeGrafter"/>
</dbReference>
<dbReference type="InterPro" id="IPR005746">
    <property type="entry name" value="Thioredoxin"/>
</dbReference>
<dbReference type="InterPro" id="IPR036249">
    <property type="entry name" value="Thioredoxin-like_sf"/>
</dbReference>
<dbReference type="GO" id="GO:0015035">
    <property type="term" value="F:protein-disulfide reductase activity"/>
    <property type="evidence" value="ECO:0007669"/>
    <property type="project" value="UniProtKB-UniRule"/>
</dbReference>
<dbReference type="InterPro" id="IPR017937">
    <property type="entry name" value="Thioredoxin_CS"/>
</dbReference>
<comment type="caution">
    <text evidence="8">The sequence shown here is derived from an EMBL/GenBank/DDBJ whole genome shotgun (WGS) entry which is preliminary data.</text>
</comment>
<evidence type="ECO:0000256" key="1">
    <source>
        <dbReference type="ARBA" id="ARBA00008987"/>
    </source>
</evidence>
<keyword evidence="3" id="KW-0249">Electron transport</keyword>
<dbReference type="GO" id="GO:0045454">
    <property type="term" value="P:cell redox homeostasis"/>
    <property type="evidence" value="ECO:0007669"/>
    <property type="project" value="TreeGrafter"/>
</dbReference>
<evidence type="ECO:0000256" key="5">
    <source>
        <dbReference type="ARBA" id="ARBA00023284"/>
    </source>
</evidence>
<sequence length="407" mass="44130">MSNLRSVTEASFDADVIANSRPVLVDFWAEWCGPCKALGPTLEKVSENFKGQVDFVKVNVDEHASVRNRFSVKGIPTLILLKGGEEIGRVVGNRSAVQLASFLDAHLGTSTELVRVAITLRAFGGDPQVKAAQTARLQAHLTRKQATPDESMWEGQISSALRFVANTADPDDCARVLGIPTDVVSIVETLSTYRGTHLKAALYVARWLESVPVGANLSKLPDQLLVHLLKNQMVTDLLDGDASLLGVRDELVSLHSAVASGAAPEDESWAKVKKACAEIASNLDDKHRSRLATMLQSASMPLSKDPDVLSGVVFAVGLSVWKQLQDACNWVREDDARVAQLAEEIGKRAEEQGTEPPRGDAMMEKIGEIDPDLASRFRSHYHEGTRALGERGRAIGDMLVDLTAHVV</sequence>
<evidence type="ECO:0000313" key="9">
    <source>
        <dbReference type="Proteomes" id="UP000256838"/>
    </source>
</evidence>
<dbReference type="OrthoDB" id="9026900at2"/>
<dbReference type="FunFam" id="3.40.30.10:FF:000001">
    <property type="entry name" value="Thioredoxin"/>
    <property type="match status" value="1"/>
</dbReference>
<evidence type="ECO:0000256" key="6">
    <source>
        <dbReference type="NCBIfam" id="TIGR01068"/>
    </source>
</evidence>
<keyword evidence="5" id="KW-0676">Redox-active center</keyword>
<dbReference type="PROSITE" id="PS51352">
    <property type="entry name" value="THIOREDOXIN_2"/>
    <property type="match status" value="1"/>
</dbReference>
<dbReference type="AlphaFoldDB" id="A0A3D8JQF1"/>
<keyword evidence="2" id="KW-0813">Transport</keyword>
<accession>A0A3D8JQF1</accession>
<dbReference type="PRINTS" id="PR00421">
    <property type="entry name" value="THIOREDOXIN"/>
</dbReference>
<comment type="similarity">
    <text evidence="1">Belongs to the thioredoxin family.</text>
</comment>
<dbReference type="SUPFAM" id="SSF52833">
    <property type="entry name" value="Thioredoxin-like"/>
    <property type="match status" value="1"/>
</dbReference>
<evidence type="ECO:0000256" key="4">
    <source>
        <dbReference type="ARBA" id="ARBA00023157"/>
    </source>
</evidence>
<evidence type="ECO:0000313" key="8">
    <source>
        <dbReference type="EMBL" id="RDU95130.1"/>
    </source>
</evidence>
<keyword evidence="9" id="KW-1185">Reference proteome</keyword>
<evidence type="ECO:0000256" key="2">
    <source>
        <dbReference type="ARBA" id="ARBA00022448"/>
    </source>
</evidence>
<dbReference type="InterPro" id="IPR013766">
    <property type="entry name" value="Thioredoxin_domain"/>
</dbReference>
<evidence type="ECO:0000256" key="3">
    <source>
        <dbReference type="ARBA" id="ARBA00022982"/>
    </source>
</evidence>
<feature type="domain" description="Thioredoxin" evidence="7">
    <location>
        <begin position="1"/>
        <end position="108"/>
    </location>
</feature>
<proteinExistence type="inferred from homology"/>
<evidence type="ECO:0000259" key="7">
    <source>
        <dbReference type="PROSITE" id="PS51352"/>
    </source>
</evidence>
<dbReference type="Proteomes" id="UP000256838">
    <property type="component" value="Unassembled WGS sequence"/>
</dbReference>
<dbReference type="EMBL" id="QRGA01000022">
    <property type="protein sequence ID" value="RDU95130.1"/>
    <property type="molecule type" value="Genomic_DNA"/>
</dbReference>
<dbReference type="PANTHER" id="PTHR45663:SF11">
    <property type="entry name" value="GEO12009P1"/>
    <property type="match status" value="1"/>
</dbReference>
<dbReference type="Gene3D" id="3.40.30.10">
    <property type="entry name" value="Glutaredoxin"/>
    <property type="match status" value="1"/>
</dbReference>
<gene>
    <name evidence="8" type="primary">trxA</name>
    <name evidence="8" type="ORF">DWV00_30580</name>
</gene>
<dbReference type="PROSITE" id="PS00194">
    <property type="entry name" value="THIOREDOXIN_1"/>
    <property type="match status" value="1"/>
</dbReference>
<name>A0A3D8JQF1_9BURK</name>
<organism evidence="8 9">
    <name type="scientific">Trinickia dinghuensis</name>
    <dbReference type="NCBI Taxonomy" id="2291023"/>
    <lineage>
        <taxon>Bacteria</taxon>
        <taxon>Pseudomonadati</taxon>
        <taxon>Pseudomonadota</taxon>
        <taxon>Betaproteobacteria</taxon>
        <taxon>Burkholderiales</taxon>
        <taxon>Burkholderiaceae</taxon>
        <taxon>Trinickia</taxon>
    </lineage>
</organism>
<reference evidence="8 9" key="1">
    <citation type="submission" date="2018-08" db="EMBL/GenBank/DDBJ databases">
        <title>Paraburkholderia sp. DHOM06 isolated from forest soil.</title>
        <authorList>
            <person name="Gao Z.-H."/>
            <person name="Qiu L.-H."/>
        </authorList>
    </citation>
    <scope>NUCLEOTIDE SEQUENCE [LARGE SCALE GENOMIC DNA]</scope>
    <source>
        <strain evidence="8 9">DHOM06</strain>
    </source>
</reference>
<dbReference type="RefSeq" id="WP_115537346.1">
    <property type="nucleotide sequence ID" value="NZ_QRGA01000022.1"/>
</dbReference>
<keyword evidence="4" id="KW-1015">Disulfide bond</keyword>
<dbReference type="PANTHER" id="PTHR45663">
    <property type="entry name" value="GEO12009P1"/>
    <property type="match status" value="1"/>
</dbReference>
<dbReference type="Pfam" id="PF00085">
    <property type="entry name" value="Thioredoxin"/>
    <property type="match status" value="1"/>
</dbReference>
<dbReference type="NCBIfam" id="TIGR01068">
    <property type="entry name" value="thioredoxin"/>
    <property type="match status" value="1"/>
</dbReference>